<dbReference type="PROSITE" id="PS50887">
    <property type="entry name" value="GGDEF"/>
    <property type="match status" value="1"/>
</dbReference>
<keyword evidence="5" id="KW-1185">Reference proteome</keyword>
<dbReference type="Proteomes" id="UP001381174">
    <property type="component" value="Unassembled WGS sequence"/>
</dbReference>
<protein>
    <submittedName>
        <fullName evidence="4">EAL domain-containing protein</fullName>
    </submittedName>
</protein>
<dbReference type="InterPro" id="IPR000160">
    <property type="entry name" value="GGDEF_dom"/>
</dbReference>
<comment type="caution">
    <text evidence="4">The sequence shown here is derived from an EMBL/GenBank/DDBJ whole genome shotgun (WGS) entry which is preliminary data.</text>
</comment>
<reference evidence="4 5" key="1">
    <citation type="journal article" date="2014" name="Int. J. Syst. Evol. Microbiol.">
        <title>Fulvimonas yonginensis sp. nov., isolated from greenhouse soil, and emended description of the genus Fulvimonas.</title>
        <authorList>
            <person name="Ahn J.H."/>
            <person name="Kim S.J."/>
            <person name="Weon H.Y."/>
            <person name="Hong S.B."/>
            <person name="Seok S.J."/>
            <person name="Kwon S.W."/>
        </authorList>
    </citation>
    <scope>NUCLEOTIDE SEQUENCE [LARGE SCALE GENOMIC DNA]</scope>
    <source>
        <strain evidence="4 5">KACC 16952</strain>
    </source>
</reference>
<dbReference type="Gene3D" id="3.30.70.270">
    <property type="match status" value="1"/>
</dbReference>
<dbReference type="SUPFAM" id="SSF141868">
    <property type="entry name" value="EAL domain-like"/>
    <property type="match status" value="1"/>
</dbReference>
<evidence type="ECO:0000256" key="1">
    <source>
        <dbReference type="SAM" id="Coils"/>
    </source>
</evidence>
<organism evidence="4 5">
    <name type="scientific">Fulvimonas yonginensis</name>
    <dbReference type="NCBI Taxonomy" id="1495200"/>
    <lineage>
        <taxon>Bacteria</taxon>
        <taxon>Pseudomonadati</taxon>
        <taxon>Pseudomonadota</taxon>
        <taxon>Gammaproteobacteria</taxon>
        <taxon>Lysobacterales</taxon>
        <taxon>Rhodanobacteraceae</taxon>
        <taxon>Fulvimonas</taxon>
    </lineage>
</organism>
<dbReference type="PANTHER" id="PTHR44757">
    <property type="entry name" value="DIGUANYLATE CYCLASE DGCP"/>
    <property type="match status" value="1"/>
</dbReference>
<dbReference type="Pfam" id="PF00563">
    <property type="entry name" value="EAL"/>
    <property type="match status" value="1"/>
</dbReference>
<dbReference type="SMART" id="SM00052">
    <property type="entry name" value="EAL"/>
    <property type="match status" value="1"/>
</dbReference>
<dbReference type="Gene3D" id="3.20.20.450">
    <property type="entry name" value="EAL domain"/>
    <property type="match status" value="1"/>
</dbReference>
<dbReference type="InterPro" id="IPR001633">
    <property type="entry name" value="EAL_dom"/>
</dbReference>
<dbReference type="Gene3D" id="3.30.450.40">
    <property type="match status" value="2"/>
</dbReference>
<accession>A0ABU8JB12</accession>
<dbReference type="Pfam" id="PF00990">
    <property type="entry name" value="GGDEF"/>
    <property type="match status" value="1"/>
</dbReference>
<dbReference type="SUPFAM" id="SSF55073">
    <property type="entry name" value="Nucleotide cyclase"/>
    <property type="match status" value="1"/>
</dbReference>
<dbReference type="InterPro" id="IPR003018">
    <property type="entry name" value="GAF"/>
</dbReference>
<feature type="coiled-coil region" evidence="1">
    <location>
        <begin position="517"/>
        <end position="555"/>
    </location>
</feature>
<proteinExistence type="predicted"/>
<dbReference type="InterPro" id="IPR052155">
    <property type="entry name" value="Biofilm_reg_signaling"/>
</dbReference>
<evidence type="ECO:0000313" key="4">
    <source>
        <dbReference type="EMBL" id="MEI7036718.1"/>
    </source>
</evidence>
<dbReference type="NCBIfam" id="TIGR00254">
    <property type="entry name" value="GGDEF"/>
    <property type="match status" value="1"/>
</dbReference>
<dbReference type="PROSITE" id="PS50883">
    <property type="entry name" value="EAL"/>
    <property type="match status" value="1"/>
</dbReference>
<dbReference type="InterPro" id="IPR029787">
    <property type="entry name" value="Nucleotide_cyclase"/>
</dbReference>
<feature type="domain" description="EAL" evidence="2">
    <location>
        <begin position="729"/>
        <end position="979"/>
    </location>
</feature>
<dbReference type="EMBL" id="JBBBNY010000004">
    <property type="protein sequence ID" value="MEI7036718.1"/>
    <property type="molecule type" value="Genomic_DNA"/>
</dbReference>
<dbReference type="CDD" id="cd01948">
    <property type="entry name" value="EAL"/>
    <property type="match status" value="1"/>
</dbReference>
<dbReference type="InterPro" id="IPR029016">
    <property type="entry name" value="GAF-like_dom_sf"/>
</dbReference>
<evidence type="ECO:0000259" key="3">
    <source>
        <dbReference type="PROSITE" id="PS50887"/>
    </source>
</evidence>
<dbReference type="RefSeq" id="WP_336807343.1">
    <property type="nucleotide sequence ID" value="NZ_JBBBNY010000004.1"/>
</dbReference>
<feature type="domain" description="GGDEF" evidence="3">
    <location>
        <begin position="587"/>
        <end position="720"/>
    </location>
</feature>
<dbReference type="SUPFAM" id="SSF55781">
    <property type="entry name" value="GAF domain-like"/>
    <property type="match status" value="2"/>
</dbReference>
<dbReference type="SMART" id="SM00065">
    <property type="entry name" value="GAF"/>
    <property type="match status" value="2"/>
</dbReference>
<keyword evidence="1" id="KW-0175">Coiled coil</keyword>
<dbReference type="CDD" id="cd01949">
    <property type="entry name" value="GGDEF"/>
    <property type="match status" value="1"/>
</dbReference>
<evidence type="ECO:0000313" key="5">
    <source>
        <dbReference type="Proteomes" id="UP001381174"/>
    </source>
</evidence>
<evidence type="ECO:0000259" key="2">
    <source>
        <dbReference type="PROSITE" id="PS50883"/>
    </source>
</evidence>
<dbReference type="SMART" id="SM00267">
    <property type="entry name" value="GGDEF"/>
    <property type="match status" value="1"/>
</dbReference>
<dbReference type="PANTHER" id="PTHR44757:SF2">
    <property type="entry name" value="BIOFILM ARCHITECTURE MAINTENANCE PROTEIN MBAA"/>
    <property type="match status" value="1"/>
</dbReference>
<dbReference type="InterPro" id="IPR043128">
    <property type="entry name" value="Rev_trsase/Diguanyl_cyclase"/>
</dbReference>
<dbReference type="InterPro" id="IPR035919">
    <property type="entry name" value="EAL_sf"/>
</dbReference>
<gene>
    <name evidence="4" type="ORF">WAT24_08115</name>
</gene>
<sequence>MSLSGTTRLLPLQASLSSWLTRLVEATTPAEVAEVIADFAKAQGGSREAVVAWRSAGLLQTYSSAGRPPDQDRIGRAQALLAPTAQAFVLEGRCLALRLLPQERAVLLLELEHESAPEPLVASLERFLDLAARHLRRALQLADLQDSHRQLARSEALQRALFAISDLAGSEQDMPEMLRGIHSIISTLMYAENFYIVRSDPARGTMCFLYYADVKDEDAPEIGLDMPMDTWRNGLTWHVLTGGKALMGSHEEIRRQVDGVLTPSGPDSIDWLGVPMLRDGQVHGALVVQSYQEGIGFSEEDRTLLEFVGSHVLTALERKQHKHELEERVRLRTQELAEANRGLQQEVLERQRAERLQAALFKIAQLATADIDQAEFYQRVHVVVGGLLDARNFYIALLADNGRVLEFPYYVDERIDNPRSRPLARGLSEYVLRTGRPLMGRKEDVERLGAAGEVDLLRIRAPALCWLGVPLRVGEEVIGLVAVQSYTDQLVYDDADQELLSFAALQIANSIHRRRAAASLQRAYAELELRVQERTRELREQIQERERIQQQLRHEVMHDALTGLPNRGYLRDRLERVLALQQREPTHRCALLYLDVDRFKVINDSLGHLAGDAFLKEIARRLHACVREPDVVARLSGDEFAILLENVEVPSTATMVAQRVLEALSEPMQVAGRELEPSASMGIAIGDSSYASADEVLRDADIALYRAKEQGRKRYELFDDTLAKNVVDVLTMEGELRHALQRNEFEPYLQPFCRLGDGGVVGYEALLRWNHPVLGVLCPADFLKIAHDSGHIETIDWRLFERACERFLLLKDKDTFLTFNVSALHLRHGDFDARLVRLLERTGLPPTRLIVEVTEGSLLDNPEQVRAMLERLRAIGVGAALDDFGTGYSSLSYLHSLPLRMLKIDRAFVHALGEEEHGTATTVVAAILALARALNIQVIAEGIETPVQRDALLRMGCELGQGYLLGHPAPIGEWLRATP</sequence>
<name>A0ABU8JB12_9GAMM</name>
<dbReference type="Pfam" id="PF13185">
    <property type="entry name" value="GAF_2"/>
    <property type="match status" value="2"/>
</dbReference>